<dbReference type="OrthoDB" id="245811at2759"/>
<accession>A0A422PAG1</accession>
<name>A0A422PAG1_9TRYP</name>
<reference evidence="1 2" key="1">
    <citation type="journal article" date="2018" name="BMC Genomics">
        <title>Genomic comparison of Trypanosoma conorhini and Trypanosoma rangeli to Trypanosoma cruzi strains of high and low virulence.</title>
        <authorList>
            <person name="Bradwell K.R."/>
            <person name="Koparde V.N."/>
            <person name="Matveyev A.V."/>
            <person name="Serrano M.G."/>
            <person name="Alves J.M."/>
            <person name="Parikh H."/>
            <person name="Huang B."/>
            <person name="Lee V."/>
            <person name="Espinosa-Alvarez O."/>
            <person name="Ortiz P.A."/>
            <person name="Costa-Martins A.G."/>
            <person name="Teixeira M.M."/>
            <person name="Buck G.A."/>
        </authorList>
    </citation>
    <scope>NUCLEOTIDE SEQUENCE [LARGE SCALE GENOMIC DNA]</scope>
    <source>
        <strain evidence="1 2">025E</strain>
    </source>
</reference>
<organism evidence="1 2">
    <name type="scientific">Trypanosoma conorhini</name>
    <dbReference type="NCBI Taxonomy" id="83891"/>
    <lineage>
        <taxon>Eukaryota</taxon>
        <taxon>Discoba</taxon>
        <taxon>Euglenozoa</taxon>
        <taxon>Kinetoplastea</taxon>
        <taxon>Metakinetoplastina</taxon>
        <taxon>Trypanosomatida</taxon>
        <taxon>Trypanosomatidae</taxon>
        <taxon>Trypanosoma</taxon>
    </lineage>
</organism>
<keyword evidence="2" id="KW-1185">Reference proteome</keyword>
<comment type="caution">
    <text evidence="1">The sequence shown here is derived from an EMBL/GenBank/DDBJ whole genome shotgun (WGS) entry which is preliminary data.</text>
</comment>
<protein>
    <submittedName>
        <fullName evidence="1">Uncharacterized protein</fullName>
    </submittedName>
</protein>
<proteinExistence type="predicted"/>
<sequence>MTIRCLTRRRAQWTPTALTVSVRLVRRKLSPDRTRDEEIQDRQNAFVWHEKHIFRPHQHFTYDPSSWSRPLEEKMKAKRKLSLVERLRALEEREAEAAHAIEEAKGPEELQECAEDVDYFYSIQEPKGNAISLQAQVERLNALHVLLTAPRHLDTSLVKVERLRHEYRELLRLVFERVRVAVVGETMTFDALLYSWFLLLQGAQPLLEALTEGEGHAGSRLHDVIVTVRDALDTLLLHAMKRIDAEGKLDLVLEGWVELLDVVTHPFTRQGEKLRGSQRASCHAFNVGGEGLEKKVADRAMTALAERMITDDGSELLDAQHLHALLRSMVRCSCVMEDASLQRAALLTRKVLEGILATLKGVVAPSLPHSMQLSLLGSSARRVAFNAGESTRGRDAPRQAVLDPCDPPGGIKSPVTAADEVSHAMCAGIALLRQAPRASQVTQAKVLDAVDLLLLMLSYAPNYDLGLTETATFVCEMVAGGVLDVDTGTVERHLRAVLLLSRLKFSTCNNQTVLSRLFLFLCSLAPPESCPELTLREWKRLYGTVMHQLLSSVRAAALSEHYARGHNSPATWEELLAFGRYRGALPLSLWHEACQRYFESPAVPLSSKCARALLSLRARCTPSASVGFAQKANPASLCAAPLDFDSVRLLARLLHVVLGECVAAEDLMNEAAAWGAAQDAAGDDEALSALLLAAQRCVQERQACKHAVMTFS</sequence>
<dbReference type="EMBL" id="MKKU01000353">
    <property type="protein sequence ID" value="RNF14705.1"/>
    <property type="molecule type" value="Genomic_DNA"/>
</dbReference>
<dbReference type="RefSeq" id="XP_029227244.1">
    <property type="nucleotide sequence ID" value="XM_029372677.1"/>
</dbReference>
<gene>
    <name evidence="1" type="ORF">Tco025E_05786</name>
</gene>
<dbReference type="GeneID" id="40319397"/>
<evidence type="ECO:0000313" key="1">
    <source>
        <dbReference type="EMBL" id="RNF14705.1"/>
    </source>
</evidence>
<evidence type="ECO:0000313" key="2">
    <source>
        <dbReference type="Proteomes" id="UP000284403"/>
    </source>
</evidence>
<dbReference type="AlphaFoldDB" id="A0A422PAG1"/>
<dbReference type="Proteomes" id="UP000284403">
    <property type="component" value="Unassembled WGS sequence"/>
</dbReference>